<dbReference type="InterPro" id="IPR036291">
    <property type="entry name" value="NAD(P)-bd_dom_sf"/>
</dbReference>
<dbReference type="InterPro" id="IPR002347">
    <property type="entry name" value="SDR_fam"/>
</dbReference>
<comment type="caution">
    <text evidence="3">The sequence shown here is derived from an EMBL/GenBank/DDBJ whole genome shotgun (WGS) entry which is preliminary data.</text>
</comment>
<dbReference type="PANTHER" id="PTHR42760">
    <property type="entry name" value="SHORT-CHAIN DEHYDROGENASES/REDUCTASES FAMILY MEMBER"/>
    <property type="match status" value="1"/>
</dbReference>
<dbReference type="PROSITE" id="PS00061">
    <property type="entry name" value="ADH_SHORT"/>
    <property type="match status" value="1"/>
</dbReference>
<protein>
    <submittedName>
        <fullName evidence="3">Gluconate 5-dehydrogenase</fullName>
        <ecNumber evidence="3">1.1.1.69</ecNumber>
    </submittedName>
</protein>
<dbReference type="PANTHER" id="PTHR42760:SF115">
    <property type="entry name" value="3-OXOACYL-[ACYL-CARRIER-PROTEIN] REDUCTASE FABG"/>
    <property type="match status" value="1"/>
</dbReference>
<evidence type="ECO:0000256" key="2">
    <source>
        <dbReference type="ARBA" id="ARBA00023002"/>
    </source>
</evidence>
<dbReference type="SUPFAM" id="SSF51735">
    <property type="entry name" value="NAD(P)-binding Rossmann-fold domains"/>
    <property type="match status" value="1"/>
</dbReference>
<comment type="similarity">
    <text evidence="1">Belongs to the short-chain dehydrogenases/reductases (SDR) family.</text>
</comment>
<dbReference type="Pfam" id="PF13561">
    <property type="entry name" value="adh_short_C2"/>
    <property type="match status" value="1"/>
</dbReference>
<dbReference type="AlphaFoldDB" id="A0A2A4Z5H7"/>
<sequence>MTDNLFTVENSVVLVSGGSRGIGFAMAQSFAQQGARVIITGRDEVVLKDVCKTTESYTFPLSYRQCDVGSQDLINSCVVDVVAEYGRIDTLINCAGVNKRMPAVEYTAEEYDQIMHINLRGAFLMSQAVGKVMIEQGSGNQINIDSLSSHVPFNQILPYAMSKAGLSNMTRGLALEWGKYGVRVNAIAPGFILTDLTKKMWANDKMLAWHKATTPLQRMGEVEDLVGTAIFLASASAAYITGQIIRIDGGATAGTHWPIAADFEVTHND</sequence>
<gene>
    <name evidence="3" type="ORF">COB13_04285</name>
</gene>
<dbReference type="InterPro" id="IPR020904">
    <property type="entry name" value="Sc_DH/Rdtase_CS"/>
</dbReference>
<reference evidence="3" key="2">
    <citation type="journal article" date="2018" name="ISME J.">
        <title>A dynamic microbial community with high functional redundancy inhabits the cold, oxic subseafloor aquifer.</title>
        <authorList>
            <person name="Tully B.J."/>
            <person name="Wheat C.G."/>
            <person name="Glazer B.T."/>
            <person name="Huber J.A."/>
        </authorList>
    </citation>
    <scope>NUCLEOTIDE SEQUENCE</scope>
    <source>
        <strain evidence="3">NORP83</strain>
    </source>
</reference>
<dbReference type="Gene3D" id="3.40.50.720">
    <property type="entry name" value="NAD(P)-binding Rossmann-like Domain"/>
    <property type="match status" value="1"/>
</dbReference>
<reference key="1">
    <citation type="submission" date="2017-08" db="EMBL/GenBank/DDBJ databases">
        <title>A dynamic microbial community with high functional redundancy inhabits the cold, oxic subseafloor aquifer.</title>
        <authorList>
            <person name="Tully B.J."/>
            <person name="Wheat C.G."/>
            <person name="Glazer B.T."/>
            <person name="Huber J.A."/>
        </authorList>
    </citation>
    <scope>NUCLEOTIDE SEQUENCE [LARGE SCALE GENOMIC DNA]</scope>
</reference>
<organism evidence="3">
    <name type="scientific">OCS116 cluster bacterium</name>
    <dbReference type="NCBI Taxonomy" id="2030921"/>
    <lineage>
        <taxon>Bacteria</taxon>
        <taxon>Pseudomonadati</taxon>
        <taxon>Pseudomonadota</taxon>
        <taxon>Alphaproteobacteria</taxon>
        <taxon>OCS116 cluster</taxon>
    </lineage>
</organism>
<dbReference type="PRINTS" id="PR00081">
    <property type="entry name" value="GDHRDH"/>
</dbReference>
<accession>A0A2A4Z5H7</accession>
<keyword evidence="2 3" id="KW-0560">Oxidoreductase</keyword>
<dbReference type="GO" id="GO:0008874">
    <property type="term" value="F:gluconate 5-dehydrogenase activity"/>
    <property type="evidence" value="ECO:0007669"/>
    <property type="project" value="UniProtKB-EC"/>
</dbReference>
<dbReference type="FunFam" id="3.40.50.720:FF:000084">
    <property type="entry name" value="Short-chain dehydrogenase reductase"/>
    <property type="match status" value="1"/>
</dbReference>
<dbReference type="EC" id="1.1.1.69" evidence="3"/>
<evidence type="ECO:0000313" key="3">
    <source>
        <dbReference type="EMBL" id="PCJ02419.1"/>
    </source>
</evidence>
<name>A0A2A4Z5H7_9PROT</name>
<evidence type="ECO:0000256" key="1">
    <source>
        <dbReference type="ARBA" id="ARBA00006484"/>
    </source>
</evidence>
<dbReference type="EMBL" id="NVUS01000004">
    <property type="protein sequence ID" value="PCJ02419.1"/>
    <property type="molecule type" value="Genomic_DNA"/>
</dbReference>
<dbReference type="PRINTS" id="PR00080">
    <property type="entry name" value="SDRFAMILY"/>
</dbReference>
<proteinExistence type="inferred from homology"/>